<accession>A0A8J7IH82</accession>
<dbReference type="InterPro" id="IPR002937">
    <property type="entry name" value="Amino_oxidase"/>
</dbReference>
<evidence type="ECO:0000256" key="4">
    <source>
        <dbReference type="ARBA" id="ARBA00023002"/>
    </source>
</evidence>
<dbReference type="Pfam" id="PF01593">
    <property type="entry name" value="Amino_oxidase"/>
    <property type="match status" value="1"/>
</dbReference>
<protein>
    <submittedName>
        <fullName evidence="8">Phytoene desaturase</fullName>
    </submittedName>
</protein>
<evidence type="ECO:0000256" key="5">
    <source>
        <dbReference type="RuleBase" id="RU362075"/>
    </source>
</evidence>
<evidence type="ECO:0000256" key="6">
    <source>
        <dbReference type="SAM" id="MobiDB-lite"/>
    </source>
</evidence>
<dbReference type="PROSITE" id="PS00982">
    <property type="entry name" value="PHYTOENE_DH"/>
    <property type="match status" value="1"/>
</dbReference>
<keyword evidence="4 5" id="KW-0560">Oxidoreductase</keyword>
<keyword evidence="3 5" id="KW-0125">Carotenoid biosynthesis</keyword>
<evidence type="ECO:0000313" key="9">
    <source>
        <dbReference type="Proteomes" id="UP000619079"/>
    </source>
</evidence>
<dbReference type="PANTHER" id="PTHR43734:SF7">
    <property type="entry name" value="4,4'-DIAPONEUROSPORENE OXYGENASE"/>
    <property type="match status" value="1"/>
</dbReference>
<dbReference type="AlphaFoldDB" id="A0A8J7IH82"/>
<proteinExistence type="inferred from homology"/>
<name>A0A8J7IH82_9RHOB</name>
<evidence type="ECO:0000256" key="2">
    <source>
        <dbReference type="ARBA" id="ARBA00006046"/>
    </source>
</evidence>
<comment type="similarity">
    <text evidence="2 5">Belongs to the carotenoid/retinoid oxidoreductase family.</text>
</comment>
<feature type="domain" description="Amine oxidase" evidence="7">
    <location>
        <begin position="21"/>
        <end position="497"/>
    </location>
</feature>
<dbReference type="Proteomes" id="UP000619079">
    <property type="component" value="Unassembled WGS sequence"/>
</dbReference>
<dbReference type="InterPro" id="IPR054841">
    <property type="entry name" value="carotdesatCrtD"/>
</dbReference>
<evidence type="ECO:0000313" key="8">
    <source>
        <dbReference type="EMBL" id="MBJ6370112.1"/>
    </source>
</evidence>
<organism evidence="8 9">
    <name type="scientific">Sedimentitalea arenosa</name>
    <dbReference type="NCBI Taxonomy" id="2798803"/>
    <lineage>
        <taxon>Bacteria</taxon>
        <taxon>Pseudomonadati</taxon>
        <taxon>Pseudomonadota</taxon>
        <taxon>Alphaproteobacteria</taxon>
        <taxon>Rhodobacterales</taxon>
        <taxon>Paracoccaceae</taxon>
        <taxon>Sedimentitalea</taxon>
    </lineage>
</organism>
<dbReference type="Gene3D" id="3.50.50.60">
    <property type="entry name" value="FAD/NAD(P)-binding domain"/>
    <property type="match status" value="2"/>
</dbReference>
<dbReference type="GO" id="GO:0016627">
    <property type="term" value="F:oxidoreductase activity, acting on the CH-CH group of donors"/>
    <property type="evidence" value="ECO:0007669"/>
    <property type="project" value="UniProtKB-ARBA"/>
</dbReference>
<dbReference type="InterPro" id="IPR014105">
    <property type="entry name" value="Carotenoid/retinoid_OxRdtase"/>
</dbReference>
<sequence>MAAAASQGAKTPRITVIGAGMGGLAAALRLAAAGCNVTLLERHAHAGGKMRAVPTSAGPADAGPTVLTLRSVFDDLFACAGARLDDHVTLTRQEIPARHFWPDGSRLDLWADPERSRAAVRDFAGDVEAKAFDRFCAATRRLFEAFDAPMMQAADPSVLALAGRVLAEPGLIPLMAPLSDLHRILSRRFRDPRLVQLFGRYATYVGGMPDRSPAVLSLIWQAEARGVWTVAGGMHQLAEAILGLALAHGVTFRPGCHVARIERTGARVTGVVLQDGTMLAADAVVFNGDPRALAIGQLGPGLAPASTQTATAPRSLSARVWSFSATASGLDLAHHNVFFTADAQVEFDALRAGKMPTDQTLYLCAQDRAQPGAPPPRAQERFEIIANAAPLTEGGPPHREFQTCRMQTFETLARFGLTLSPRPGEEALTTPTDFARMFPGSAGSLYGQSPHGAMASFRRPRARSGTPGLYLAGGGTHPGAGVPMAALSGKHAAAAIIADLGLTSKFLRTDTPGGMSTGSAPISAAPSR</sequence>
<feature type="region of interest" description="Disordered" evidence="6">
    <location>
        <begin position="509"/>
        <end position="528"/>
    </location>
</feature>
<dbReference type="NCBIfam" id="TIGR02734">
    <property type="entry name" value="crtI_fam"/>
    <property type="match status" value="1"/>
</dbReference>
<gene>
    <name evidence="8" type="primary">crtI</name>
    <name evidence="8" type="ORF">JF290_01120</name>
</gene>
<dbReference type="EMBL" id="JAELVR010000001">
    <property type="protein sequence ID" value="MBJ6370112.1"/>
    <property type="molecule type" value="Genomic_DNA"/>
</dbReference>
<evidence type="ECO:0000256" key="1">
    <source>
        <dbReference type="ARBA" id="ARBA00004829"/>
    </source>
</evidence>
<dbReference type="PANTHER" id="PTHR43734">
    <property type="entry name" value="PHYTOENE DESATURASE"/>
    <property type="match status" value="1"/>
</dbReference>
<comment type="caution">
    <text evidence="8">The sequence shown here is derived from an EMBL/GenBank/DDBJ whole genome shotgun (WGS) entry which is preliminary data.</text>
</comment>
<dbReference type="RefSeq" id="WP_199022875.1">
    <property type="nucleotide sequence ID" value="NZ_JAELVR010000001.1"/>
</dbReference>
<keyword evidence="9" id="KW-1185">Reference proteome</keyword>
<dbReference type="InterPro" id="IPR036188">
    <property type="entry name" value="FAD/NAD-bd_sf"/>
</dbReference>
<dbReference type="InterPro" id="IPR008150">
    <property type="entry name" value="Phytoene_DH_bac_CS"/>
</dbReference>
<evidence type="ECO:0000259" key="7">
    <source>
        <dbReference type="Pfam" id="PF01593"/>
    </source>
</evidence>
<dbReference type="SUPFAM" id="SSF51905">
    <property type="entry name" value="FAD/NAD(P)-binding domain"/>
    <property type="match status" value="1"/>
</dbReference>
<dbReference type="NCBIfam" id="NF045637">
    <property type="entry name" value="carotdesatCrtDProt"/>
    <property type="match status" value="1"/>
</dbReference>
<reference evidence="8" key="1">
    <citation type="submission" date="2020-12" db="EMBL/GenBank/DDBJ databases">
        <title>Sedimentitalea sp. nov., isolated from sand in Incheon.</title>
        <authorList>
            <person name="Kim W."/>
        </authorList>
    </citation>
    <scope>NUCLEOTIDE SEQUENCE</scope>
    <source>
        <strain evidence="8">CAU 1593</strain>
    </source>
</reference>
<comment type="pathway">
    <text evidence="1 5">Carotenoid biosynthesis.</text>
</comment>
<dbReference type="GO" id="GO:0016117">
    <property type="term" value="P:carotenoid biosynthetic process"/>
    <property type="evidence" value="ECO:0007669"/>
    <property type="project" value="UniProtKB-KW"/>
</dbReference>
<evidence type="ECO:0000256" key="3">
    <source>
        <dbReference type="ARBA" id="ARBA00022746"/>
    </source>
</evidence>